<reference evidence="1" key="1">
    <citation type="submission" date="2023-06" db="EMBL/GenBank/DDBJ databases">
        <title>Genomic Diversity of Vibrio spp. and Metagenomic Analysis of Pathogens in Florida Gulf Coastal Waters Following Hurricane Ian.</title>
        <authorList>
            <person name="Brumfield K.D."/>
        </authorList>
    </citation>
    <scope>NUCLEOTIDE SEQUENCE</scope>
    <source>
        <strain evidence="1">WBS2B-138</strain>
    </source>
</reference>
<evidence type="ECO:0008006" key="3">
    <source>
        <dbReference type="Google" id="ProtNLM"/>
    </source>
</evidence>
<sequence length="194" mass="21900">MLKASELISHLMTSDNPEMHELAKVIGESKSKLIEAAKRSDSEESALYWAKHKLVADISADWDFYVRDLSPEDADSPFETDCILEWVGDSREEVIELAEKYLTDLQNYTGSEGWINDFVENAVKEGVSALKGGQNFFGWGGNRTIEMEVYLPDNNPPEEKDRTPKMMIEGFAVSLLDDQELIDLGFVENENKDA</sequence>
<comment type="caution">
    <text evidence="1">The sequence shown here is derived from an EMBL/GenBank/DDBJ whole genome shotgun (WGS) entry which is preliminary data.</text>
</comment>
<accession>A0AAW8Q108</accession>
<dbReference type="Proteomes" id="UP001253193">
    <property type="component" value="Unassembled WGS sequence"/>
</dbReference>
<dbReference type="RefSeq" id="WP_311020229.1">
    <property type="nucleotide sequence ID" value="NZ_JAUHGG010000003.1"/>
</dbReference>
<name>A0AAW8Q108_VIBPH</name>
<proteinExistence type="predicted"/>
<organism evidence="1 2">
    <name type="scientific">Vibrio parahaemolyticus</name>
    <dbReference type="NCBI Taxonomy" id="670"/>
    <lineage>
        <taxon>Bacteria</taxon>
        <taxon>Pseudomonadati</taxon>
        <taxon>Pseudomonadota</taxon>
        <taxon>Gammaproteobacteria</taxon>
        <taxon>Vibrionales</taxon>
        <taxon>Vibrionaceae</taxon>
        <taxon>Vibrio</taxon>
    </lineage>
</organism>
<dbReference type="EMBL" id="JAUHGG010000003">
    <property type="protein sequence ID" value="MDS1821350.1"/>
    <property type="molecule type" value="Genomic_DNA"/>
</dbReference>
<dbReference type="AlphaFoldDB" id="A0AAW8Q108"/>
<evidence type="ECO:0000313" key="2">
    <source>
        <dbReference type="Proteomes" id="UP001253193"/>
    </source>
</evidence>
<gene>
    <name evidence="1" type="ORF">QX249_11800</name>
</gene>
<protein>
    <recommendedName>
        <fullName evidence="3">Phage protein</fullName>
    </recommendedName>
</protein>
<evidence type="ECO:0000313" key="1">
    <source>
        <dbReference type="EMBL" id="MDS1821350.1"/>
    </source>
</evidence>